<accession>A0A931BDB2</accession>
<evidence type="ECO:0000313" key="3">
    <source>
        <dbReference type="Proteomes" id="UP000657385"/>
    </source>
</evidence>
<evidence type="ECO:0000256" key="1">
    <source>
        <dbReference type="SAM" id="MobiDB-lite"/>
    </source>
</evidence>
<reference evidence="2" key="1">
    <citation type="submission" date="2020-11" db="EMBL/GenBank/DDBJ databases">
        <title>Isolation and identification of active actinomycetes.</title>
        <authorList>
            <person name="Yu B."/>
        </authorList>
    </citation>
    <scope>NUCLEOTIDE SEQUENCE</scope>
    <source>
        <strain evidence="2">NEAU-YB345</strain>
    </source>
</reference>
<feature type="compositionally biased region" description="Acidic residues" evidence="1">
    <location>
        <begin position="75"/>
        <end position="100"/>
    </location>
</feature>
<protein>
    <submittedName>
        <fullName evidence="2">Uncharacterized protein</fullName>
    </submittedName>
</protein>
<dbReference type="Proteomes" id="UP000657385">
    <property type="component" value="Unassembled WGS sequence"/>
</dbReference>
<comment type="caution">
    <text evidence="2">The sequence shown here is derived from an EMBL/GenBank/DDBJ whole genome shotgun (WGS) entry which is preliminary data.</text>
</comment>
<dbReference type="RefSeq" id="WP_196198116.1">
    <property type="nucleotide sequence ID" value="NZ_JADPRT010000020.1"/>
</dbReference>
<proteinExistence type="predicted"/>
<keyword evidence="3" id="KW-1185">Reference proteome</keyword>
<dbReference type="AlphaFoldDB" id="A0A931BDB2"/>
<evidence type="ECO:0000313" key="2">
    <source>
        <dbReference type="EMBL" id="MBF9073137.1"/>
    </source>
</evidence>
<feature type="region of interest" description="Disordered" evidence="1">
    <location>
        <begin position="74"/>
        <end position="109"/>
    </location>
</feature>
<gene>
    <name evidence="2" type="ORF">I2501_34490</name>
</gene>
<name>A0A931BDB2_9ACTN</name>
<dbReference type="EMBL" id="JADPRT010000020">
    <property type="protein sequence ID" value="MBF9073137.1"/>
    <property type="molecule type" value="Genomic_DNA"/>
</dbReference>
<sequence>MRSGICPKCGSSEVHTMFGGIYRGQAPVIRISGLLSTRAESDDYVCTDCGYFEQYFVPGPALTKIARKWPLASEFNDDEDEDGIEDEVGDQEFAEPEDTPPDGFGMSWS</sequence>
<organism evidence="2 3">
    <name type="scientific">Streptacidiphilus fuscans</name>
    <dbReference type="NCBI Taxonomy" id="2789292"/>
    <lineage>
        <taxon>Bacteria</taxon>
        <taxon>Bacillati</taxon>
        <taxon>Actinomycetota</taxon>
        <taxon>Actinomycetes</taxon>
        <taxon>Kitasatosporales</taxon>
        <taxon>Streptomycetaceae</taxon>
        <taxon>Streptacidiphilus</taxon>
    </lineage>
</organism>